<dbReference type="InterPro" id="IPR050408">
    <property type="entry name" value="HGPRT"/>
</dbReference>
<evidence type="ECO:0000256" key="12">
    <source>
        <dbReference type="ARBA" id="ARBA00022741"/>
    </source>
</evidence>
<dbReference type="EC" id="2.4.2.8" evidence="16"/>
<evidence type="ECO:0000256" key="7">
    <source>
        <dbReference type="ARBA" id="ARBA00022490"/>
    </source>
</evidence>
<dbReference type="NCBIfam" id="TIGR01203">
    <property type="entry name" value="HGPRTase"/>
    <property type="match status" value="1"/>
</dbReference>
<dbReference type="Proteomes" id="UP000051054">
    <property type="component" value="Unassembled WGS sequence"/>
</dbReference>
<dbReference type="PATRIC" id="fig|1423755.3.peg.1340"/>
<evidence type="ECO:0000256" key="16">
    <source>
        <dbReference type="RuleBase" id="RU364099"/>
    </source>
</evidence>
<keyword evidence="11 16" id="KW-0660">Purine salvage</keyword>
<dbReference type="SUPFAM" id="SSF53271">
    <property type="entry name" value="PRTase-like"/>
    <property type="match status" value="1"/>
</dbReference>
<comment type="catalytic activity">
    <reaction evidence="14">
        <text>GMP + diphosphate = guanine + 5-phospho-alpha-D-ribose 1-diphosphate</text>
        <dbReference type="Rhea" id="RHEA:25424"/>
        <dbReference type="ChEBI" id="CHEBI:16235"/>
        <dbReference type="ChEBI" id="CHEBI:33019"/>
        <dbReference type="ChEBI" id="CHEBI:58017"/>
        <dbReference type="ChEBI" id="CHEBI:58115"/>
        <dbReference type="EC" id="2.4.2.8"/>
    </reaction>
    <physiologicalReaction direction="right-to-left" evidence="14">
        <dbReference type="Rhea" id="RHEA:25426"/>
    </physiologicalReaction>
</comment>
<evidence type="ECO:0000256" key="6">
    <source>
        <dbReference type="ARBA" id="ARBA00008391"/>
    </source>
</evidence>
<dbReference type="PANTHER" id="PTHR43340">
    <property type="entry name" value="HYPOXANTHINE-GUANINE PHOSPHORIBOSYLTRANSFERASE"/>
    <property type="match status" value="1"/>
</dbReference>
<accession>A0A0R1WPM6</accession>
<comment type="cofactor">
    <cofactor evidence="1 16">
        <name>Mg(2+)</name>
        <dbReference type="ChEBI" id="CHEBI:18420"/>
    </cofactor>
</comment>
<comment type="catalytic activity">
    <reaction evidence="15">
        <text>IMP + diphosphate = hypoxanthine + 5-phospho-alpha-D-ribose 1-diphosphate</text>
        <dbReference type="Rhea" id="RHEA:17973"/>
        <dbReference type="ChEBI" id="CHEBI:17368"/>
        <dbReference type="ChEBI" id="CHEBI:33019"/>
        <dbReference type="ChEBI" id="CHEBI:58017"/>
        <dbReference type="ChEBI" id="CHEBI:58053"/>
        <dbReference type="EC" id="2.4.2.8"/>
    </reaction>
    <physiologicalReaction direction="right-to-left" evidence="15">
        <dbReference type="Rhea" id="RHEA:17975"/>
    </physiologicalReaction>
</comment>
<dbReference type="InterPro" id="IPR029057">
    <property type="entry name" value="PRTase-like"/>
</dbReference>
<dbReference type="GO" id="GO:0004422">
    <property type="term" value="F:hypoxanthine phosphoribosyltransferase activity"/>
    <property type="evidence" value="ECO:0007669"/>
    <property type="project" value="InterPro"/>
</dbReference>
<dbReference type="GO" id="GO:0006166">
    <property type="term" value="P:purine ribonucleoside salvage"/>
    <property type="evidence" value="ECO:0007669"/>
    <property type="project" value="UniProtKB-KW"/>
</dbReference>
<keyword evidence="9 16" id="KW-0808">Transferase</keyword>
<dbReference type="Gene3D" id="3.40.50.2020">
    <property type="match status" value="1"/>
</dbReference>
<evidence type="ECO:0000256" key="11">
    <source>
        <dbReference type="ARBA" id="ARBA00022726"/>
    </source>
</evidence>
<evidence type="ECO:0000256" key="2">
    <source>
        <dbReference type="ARBA" id="ARBA00002049"/>
    </source>
</evidence>
<name>A0A0R1WPM6_9LACO</name>
<comment type="subcellular location">
    <subcellularLocation>
        <location evidence="3 16">Cytoplasm</location>
    </subcellularLocation>
</comment>
<keyword evidence="10 16" id="KW-0479">Metal-binding</keyword>
<evidence type="ECO:0000256" key="4">
    <source>
        <dbReference type="ARBA" id="ARBA00004669"/>
    </source>
</evidence>
<evidence type="ECO:0000256" key="3">
    <source>
        <dbReference type="ARBA" id="ARBA00004496"/>
    </source>
</evidence>
<organism evidence="18 19">
    <name type="scientific">Ligilactobacillus hayakitensis DSM 18933 = JCM 14209</name>
    <dbReference type="NCBI Taxonomy" id="1423755"/>
    <lineage>
        <taxon>Bacteria</taxon>
        <taxon>Bacillati</taxon>
        <taxon>Bacillota</taxon>
        <taxon>Bacilli</taxon>
        <taxon>Lactobacillales</taxon>
        <taxon>Lactobacillaceae</taxon>
        <taxon>Ligilactobacillus</taxon>
    </lineage>
</organism>
<dbReference type="GO" id="GO:0006178">
    <property type="term" value="P:guanine salvage"/>
    <property type="evidence" value="ECO:0007669"/>
    <property type="project" value="TreeGrafter"/>
</dbReference>
<dbReference type="GO" id="GO:0000287">
    <property type="term" value="F:magnesium ion binding"/>
    <property type="evidence" value="ECO:0007669"/>
    <property type="project" value="TreeGrafter"/>
</dbReference>
<dbReference type="GO" id="GO:0052657">
    <property type="term" value="F:guanine phosphoribosyltransferase activity"/>
    <property type="evidence" value="ECO:0007669"/>
    <property type="project" value="UniProtKB-ARBA"/>
</dbReference>
<gene>
    <name evidence="18" type="ORF">FC40_GL001266</name>
</gene>
<dbReference type="GO" id="GO:0032263">
    <property type="term" value="P:GMP salvage"/>
    <property type="evidence" value="ECO:0007669"/>
    <property type="project" value="UniProtKB-UniPathway"/>
</dbReference>
<evidence type="ECO:0000256" key="1">
    <source>
        <dbReference type="ARBA" id="ARBA00001946"/>
    </source>
</evidence>
<dbReference type="STRING" id="1423755.FC40_GL001266"/>
<comment type="caution">
    <text evidence="18">The sequence shown here is derived from an EMBL/GenBank/DDBJ whole genome shotgun (WGS) entry which is preliminary data.</text>
</comment>
<keyword evidence="12 16" id="KW-0547">Nucleotide-binding</keyword>
<evidence type="ECO:0000256" key="8">
    <source>
        <dbReference type="ARBA" id="ARBA00022676"/>
    </source>
</evidence>
<evidence type="ECO:0000256" key="10">
    <source>
        <dbReference type="ARBA" id="ARBA00022723"/>
    </source>
</evidence>
<dbReference type="UniPathway" id="UPA00591">
    <property type="reaction ID" value="UER00648"/>
</dbReference>
<evidence type="ECO:0000313" key="18">
    <source>
        <dbReference type="EMBL" id="KRM19864.1"/>
    </source>
</evidence>
<dbReference type="InterPro" id="IPR005904">
    <property type="entry name" value="Hxn_phspho_trans"/>
</dbReference>
<dbReference type="InterPro" id="IPR000836">
    <property type="entry name" value="PRTase_dom"/>
</dbReference>
<keyword evidence="13 16" id="KW-0460">Magnesium</keyword>
<comment type="pathway">
    <text evidence="4 16">Purine metabolism; IMP biosynthesis via salvage pathway; IMP from hypoxanthine: step 1/1.</text>
</comment>
<dbReference type="PANTHER" id="PTHR43340:SF1">
    <property type="entry name" value="HYPOXANTHINE PHOSPHORIBOSYLTRANSFERASE"/>
    <property type="match status" value="1"/>
</dbReference>
<proteinExistence type="inferred from homology"/>
<dbReference type="CDD" id="cd06223">
    <property type="entry name" value="PRTases_typeI"/>
    <property type="match status" value="1"/>
</dbReference>
<dbReference type="eggNOG" id="COG0634">
    <property type="taxonomic scope" value="Bacteria"/>
</dbReference>
<dbReference type="FunFam" id="3.40.50.2020:FF:000006">
    <property type="entry name" value="Hypoxanthine phosphoribosyltransferase"/>
    <property type="match status" value="1"/>
</dbReference>
<dbReference type="GO" id="GO:0005829">
    <property type="term" value="C:cytosol"/>
    <property type="evidence" value="ECO:0007669"/>
    <property type="project" value="TreeGrafter"/>
</dbReference>
<evidence type="ECO:0000313" key="19">
    <source>
        <dbReference type="Proteomes" id="UP000051054"/>
    </source>
</evidence>
<keyword evidence="8 16" id="KW-0328">Glycosyltransferase</keyword>
<dbReference type="UniPathway" id="UPA00909">
    <property type="reaction ID" value="UER00887"/>
</dbReference>
<evidence type="ECO:0000259" key="17">
    <source>
        <dbReference type="Pfam" id="PF00156"/>
    </source>
</evidence>
<dbReference type="EMBL" id="AZGD01000028">
    <property type="protein sequence ID" value="KRM19864.1"/>
    <property type="molecule type" value="Genomic_DNA"/>
</dbReference>
<dbReference type="GO" id="GO:0000166">
    <property type="term" value="F:nucleotide binding"/>
    <property type="evidence" value="ECO:0007669"/>
    <property type="project" value="UniProtKB-KW"/>
</dbReference>
<dbReference type="OrthoDB" id="9802824at2"/>
<dbReference type="GO" id="GO:0032264">
    <property type="term" value="P:IMP salvage"/>
    <property type="evidence" value="ECO:0007669"/>
    <property type="project" value="UniProtKB-UniPathway"/>
</dbReference>
<dbReference type="GO" id="GO:0046100">
    <property type="term" value="P:hypoxanthine metabolic process"/>
    <property type="evidence" value="ECO:0007669"/>
    <property type="project" value="TreeGrafter"/>
</dbReference>
<keyword evidence="7 16" id="KW-0963">Cytoplasm</keyword>
<evidence type="ECO:0000256" key="15">
    <source>
        <dbReference type="ARBA" id="ARBA00049402"/>
    </source>
</evidence>
<keyword evidence="19" id="KW-1185">Reference proteome</keyword>
<dbReference type="RefSeq" id="WP_025022434.1">
    <property type="nucleotide sequence ID" value="NZ_AZGD01000028.1"/>
</dbReference>
<feature type="domain" description="Phosphoribosyltransferase" evidence="17">
    <location>
        <begin position="18"/>
        <end position="160"/>
    </location>
</feature>
<comment type="pathway">
    <text evidence="5">Purine metabolism; GMP biosynthesis via salvage pathway; GMP from guanine: step 1/1.</text>
</comment>
<dbReference type="Pfam" id="PF00156">
    <property type="entry name" value="Pribosyltran"/>
    <property type="match status" value="1"/>
</dbReference>
<evidence type="ECO:0000256" key="9">
    <source>
        <dbReference type="ARBA" id="ARBA00022679"/>
    </source>
</evidence>
<evidence type="ECO:0000256" key="14">
    <source>
        <dbReference type="ARBA" id="ARBA00048811"/>
    </source>
</evidence>
<protein>
    <recommendedName>
        <fullName evidence="16">Hypoxanthine phosphoribosyltransferase</fullName>
        <ecNumber evidence="16">2.4.2.8</ecNumber>
    </recommendedName>
</protein>
<comment type="function">
    <text evidence="2">Purine salvage pathway enzyme that catalyzes the transfer of the ribosyl-5-phosphate group from 5-phospho-alpha-D-ribose 1-diphosphate (PRPP) to the N9 position of the 6-oxopurines hypoxanthine and guanine to form the corresponding ribonucleotides IMP (inosine 5'-monophosphate) and GMP (guanosine 5'-monophosphate), with the release of PPi.</text>
</comment>
<dbReference type="AlphaFoldDB" id="A0A0R1WPM6"/>
<sequence length="181" mass="20428">MNNDIKSVLYSEEAIREMTTKLGKQITEDYKDKKPLVVCILTGAVLFMTDLVREIDTYLEMDFMDVSSYGDGTVSTGDVKIIKDLDKSVKGRDVLIVEDIIDTGKTLQRITEILSMREANSIKVCTLFDKPARRTEGDIKADYVGFEVPNEFIVGYGLDYAGVYRNLPYVGVLKPEVYENN</sequence>
<evidence type="ECO:0000256" key="13">
    <source>
        <dbReference type="ARBA" id="ARBA00022842"/>
    </source>
</evidence>
<reference evidence="18 19" key="1">
    <citation type="journal article" date="2015" name="Genome Announc.">
        <title>Expanding the biotechnology potential of lactobacilli through comparative genomics of 213 strains and associated genera.</title>
        <authorList>
            <person name="Sun Z."/>
            <person name="Harris H.M."/>
            <person name="McCann A."/>
            <person name="Guo C."/>
            <person name="Argimon S."/>
            <person name="Zhang W."/>
            <person name="Yang X."/>
            <person name="Jeffery I.B."/>
            <person name="Cooney J.C."/>
            <person name="Kagawa T.F."/>
            <person name="Liu W."/>
            <person name="Song Y."/>
            <person name="Salvetti E."/>
            <person name="Wrobel A."/>
            <person name="Rasinkangas P."/>
            <person name="Parkhill J."/>
            <person name="Rea M.C."/>
            <person name="O'Sullivan O."/>
            <person name="Ritari J."/>
            <person name="Douillard F.P."/>
            <person name="Paul Ross R."/>
            <person name="Yang R."/>
            <person name="Briner A.E."/>
            <person name="Felis G.E."/>
            <person name="de Vos W.M."/>
            <person name="Barrangou R."/>
            <person name="Klaenhammer T.R."/>
            <person name="Caufield P.W."/>
            <person name="Cui Y."/>
            <person name="Zhang H."/>
            <person name="O'Toole P.W."/>
        </authorList>
    </citation>
    <scope>NUCLEOTIDE SEQUENCE [LARGE SCALE GENOMIC DNA]</scope>
    <source>
        <strain evidence="18 19">DSM 18933</strain>
    </source>
</reference>
<comment type="similarity">
    <text evidence="6 16">Belongs to the purine/pyrimidine phosphoribosyltransferase family.</text>
</comment>
<evidence type="ECO:0000256" key="5">
    <source>
        <dbReference type="ARBA" id="ARBA00004676"/>
    </source>
</evidence>